<sequence>MLQASRHQGDSMFKNSGRQCMANSLSAILTSYIQPPPFWDKQVMNNILFDGDNMYTEIISKTKNNYINVDEIPSAIGSYSIAKDTPISGTIHRKTTEKPFYCLSDVFTPCLSDKFFIFTMGFEPPAYTSAIVFHKQQFYFFDPHSRSETGMCTPDGFSTMTVHKSVDSLCRFIQHLAASIFHGSCQDTPFEATQLVVAENTEDTQKLNFTHEDSTDAESEFSGFSSQSEGDLVCRLFLAQESLNDSDSNFSFSDSSIVTMDSVTNEDVLKDLNDTNDLTMSEIKSLGSDLHEIEGVGYDLHEIDGVGSDLHEIEGVGSDLHEIEGVGSDLHEIEGVGSDLHEKEGVGSDLHEIEGVGSDLHEIEGVGSDLHEREGVGSDLHEIEGVGSDLHEIEGVGSDLHEIEGVGSGLHEIDGVGSDLHEREGVGSDLHEIEGVESDLYEREGVGSDLHEIEGVGSDLHEIEGVGSDLHEIEAVGSGLHEREGLGSDLHEIEGVGSDLHEIEGVGSDLHEIEGVGSDLNEIEDVGSDLHEIEGVGSDLHAGVAKSNVRVARVVHLLVWATDFFQLSCPWTTSRVEEYKQIHCIKAVIKFYKTGC</sequence>
<dbReference type="InterPro" id="IPR038765">
    <property type="entry name" value="Papain-like_cys_pep_sf"/>
</dbReference>
<dbReference type="Pfam" id="PF04843">
    <property type="entry name" value="Herpes_teg_N"/>
    <property type="match status" value="1"/>
</dbReference>
<dbReference type="Proteomes" id="UP000828390">
    <property type="component" value="Unassembled WGS sequence"/>
</dbReference>
<proteinExistence type="predicted"/>
<dbReference type="Gene3D" id="3.90.70.120">
    <property type="match status" value="1"/>
</dbReference>
<gene>
    <name evidence="2" type="ORF">DPMN_029947</name>
</gene>
<organism evidence="2 3">
    <name type="scientific">Dreissena polymorpha</name>
    <name type="common">Zebra mussel</name>
    <name type="synonym">Mytilus polymorpha</name>
    <dbReference type="NCBI Taxonomy" id="45954"/>
    <lineage>
        <taxon>Eukaryota</taxon>
        <taxon>Metazoa</taxon>
        <taxon>Spiralia</taxon>
        <taxon>Lophotrochozoa</taxon>
        <taxon>Mollusca</taxon>
        <taxon>Bivalvia</taxon>
        <taxon>Autobranchia</taxon>
        <taxon>Heteroconchia</taxon>
        <taxon>Euheterodonta</taxon>
        <taxon>Imparidentia</taxon>
        <taxon>Neoheterodontei</taxon>
        <taxon>Myida</taxon>
        <taxon>Dreissenoidea</taxon>
        <taxon>Dreissenidae</taxon>
        <taxon>Dreissena</taxon>
    </lineage>
</organism>
<reference evidence="2" key="2">
    <citation type="submission" date="2020-11" db="EMBL/GenBank/DDBJ databases">
        <authorList>
            <person name="McCartney M.A."/>
            <person name="Auch B."/>
            <person name="Kono T."/>
            <person name="Mallez S."/>
            <person name="Becker A."/>
            <person name="Gohl D.M."/>
            <person name="Silverstein K.A.T."/>
            <person name="Koren S."/>
            <person name="Bechman K.B."/>
            <person name="Herman A."/>
            <person name="Abrahante J.E."/>
            <person name="Garbe J."/>
        </authorList>
    </citation>
    <scope>NUCLEOTIDE SEQUENCE</scope>
    <source>
        <strain evidence="2">Duluth1</strain>
        <tissue evidence="2">Whole animal</tissue>
    </source>
</reference>
<comment type="caution">
    <text evidence="2">The sequence shown here is derived from an EMBL/GenBank/DDBJ whole genome shotgun (WGS) entry which is preliminary data.</text>
</comment>
<dbReference type="AlphaFoldDB" id="A0A9D4LZK9"/>
<dbReference type="InterPro" id="IPR006928">
    <property type="entry name" value="Herpes_teg_USP"/>
</dbReference>
<feature type="domain" description="Peptidase C76" evidence="1">
    <location>
        <begin position="5"/>
        <end position="151"/>
    </location>
</feature>
<evidence type="ECO:0000313" key="3">
    <source>
        <dbReference type="Proteomes" id="UP000828390"/>
    </source>
</evidence>
<keyword evidence="3" id="KW-1185">Reference proteome</keyword>
<dbReference type="SUPFAM" id="SSF54001">
    <property type="entry name" value="Cysteine proteinases"/>
    <property type="match status" value="1"/>
</dbReference>
<evidence type="ECO:0000259" key="1">
    <source>
        <dbReference type="Pfam" id="PF04843"/>
    </source>
</evidence>
<name>A0A9D4LZK9_DREPO</name>
<accession>A0A9D4LZK9</accession>
<dbReference type="EMBL" id="JAIWYP010000002">
    <property type="protein sequence ID" value="KAH3866824.1"/>
    <property type="molecule type" value="Genomic_DNA"/>
</dbReference>
<evidence type="ECO:0000313" key="2">
    <source>
        <dbReference type="EMBL" id="KAH3866824.1"/>
    </source>
</evidence>
<protein>
    <recommendedName>
        <fullName evidence="1">Peptidase C76 domain-containing protein</fullName>
    </recommendedName>
</protein>
<dbReference type="SUPFAM" id="SSF141571">
    <property type="entry name" value="Pentapeptide repeat-like"/>
    <property type="match status" value="1"/>
</dbReference>
<reference evidence="2" key="1">
    <citation type="journal article" date="2019" name="bioRxiv">
        <title>The Genome of the Zebra Mussel, Dreissena polymorpha: A Resource for Invasive Species Research.</title>
        <authorList>
            <person name="McCartney M.A."/>
            <person name="Auch B."/>
            <person name="Kono T."/>
            <person name="Mallez S."/>
            <person name="Zhang Y."/>
            <person name="Obille A."/>
            <person name="Becker A."/>
            <person name="Abrahante J.E."/>
            <person name="Garbe J."/>
            <person name="Badalamenti J.P."/>
            <person name="Herman A."/>
            <person name="Mangelson H."/>
            <person name="Liachko I."/>
            <person name="Sullivan S."/>
            <person name="Sone E.D."/>
            <person name="Koren S."/>
            <person name="Silverstein K.A.T."/>
            <person name="Beckman K.B."/>
            <person name="Gohl D.M."/>
        </authorList>
    </citation>
    <scope>NUCLEOTIDE SEQUENCE</scope>
    <source>
        <strain evidence="2">Duluth1</strain>
        <tissue evidence="2">Whole animal</tissue>
    </source>
</reference>